<accession>A0A1Y2CCD7</accession>
<evidence type="ECO:0000313" key="2">
    <source>
        <dbReference type="EMBL" id="ORY44504.1"/>
    </source>
</evidence>
<feature type="domain" description="UspA" evidence="1">
    <location>
        <begin position="16"/>
        <end position="140"/>
    </location>
</feature>
<dbReference type="SUPFAM" id="SSF52402">
    <property type="entry name" value="Adenine nucleotide alpha hydrolases-like"/>
    <property type="match status" value="1"/>
</dbReference>
<reference evidence="2 3" key="1">
    <citation type="submission" date="2016-07" db="EMBL/GenBank/DDBJ databases">
        <title>Pervasive Adenine N6-methylation of Active Genes in Fungi.</title>
        <authorList>
            <consortium name="DOE Joint Genome Institute"/>
            <person name="Mondo S.J."/>
            <person name="Dannebaum R.O."/>
            <person name="Kuo R.C."/>
            <person name="Labutti K."/>
            <person name="Haridas S."/>
            <person name="Kuo A."/>
            <person name="Salamov A."/>
            <person name="Ahrendt S.R."/>
            <person name="Lipzen A."/>
            <person name="Sullivan W."/>
            <person name="Andreopoulos W.B."/>
            <person name="Clum A."/>
            <person name="Lindquist E."/>
            <person name="Daum C."/>
            <person name="Ramamoorthy G.K."/>
            <person name="Gryganskyi A."/>
            <person name="Culley D."/>
            <person name="Magnuson J.K."/>
            <person name="James T.Y."/>
            <person name="O'Malley M.A."/>
            <person name="Stajich J.E."/>
            <person name="Spatafora J.W."/>
            <person name="Visel A."/>
            <person name="Grigoriev I.V."/>
        </authorList>
    </citation>
    <scope>NUCLEOTIDE SEQUENCE [LARGE SCALE GENOMIC DNA]</scope>
    <source>
        <strain evidence="2 3">JEL800</strain>
    </source>
</reference>
<dbReference type="Pfam" id="PF00582">
    <property type="entry name" value="Usp"/>
    <property type="match status" value="1"/>
</dbReference>
<evidence type="ECO:0000259" key="1">
    <source>
        <dbReference type="Pfam" id="PF00582"/>
    </source>
</evidence>
<proteinExistence type="predicted"/>
<comment type="caution">
    <text evidence="2">The sequence shown here is derived from an EMBL/GenBank/DDBJ whole genome shotgun (WGS) entry which is preliminary data.</text>
</comment>
<dbReference type="InterPro" id="IPR006016">
    <property type="entry name" value="UspA"/>
</dbReference>
<organism evidence="2 3">
    <name type="scientific">Rhizoclosmatium globosum</name>
    <dbReference type="NCBI Taxonomy" id="329046"/>
    <lineage>
        <taxon>Eukaryota</taxon>
        <taxon>Fungi</taxon>
        <taxon>Fungi incertae sedis</taxon>
        <taxon>Chytridiomycota</taxon>
        <taxon>Chytridiomycota incertae sedis</taxon>
        <taxon>Chytridiomycetes</taxon>
        <taxon>Chytridiales</taxon>
        <taxon>Chytriomycetaceae</taxon>
        <taxon>Rhizoclosmatium</taxon>
    </lineage>
</organism>
<dbReference type="Proteomes" id="UP000193642">
    <property type="component" value="Unassembled WGS sequence"/>
</dbReference>
<evidence type="ECO:0000313" key="3">
    <source>
        <dbReference type="Proteomes" id="UP000193642"/>
    </source>
</evidence>
<dbReference type="Gene3D" id="3.40.50.620">
    <property type="entry name" value="HUPs"/>
    <property type="match status" value="1"/>
</dbReference>
<name>A0A1Y2CCD7_9FUNG</name>
<sequence>MIPIPSTDSIVAPTPQTVLVALDPTSPNEHTLRWVLSNLVKTERDVIVIITVIATEADREQTENAWNTLVSGLSLNTMTKPVPVILTAPTSSIGPRICAAVTDMNPSVLALGSSRNQLSSEPSITNYCLANADCKVVVVRNDGTPNIDIEKLQRNSSARSLVGHYDLYRQQMVEHRRRWSASFDSSDQYALFSL</sequence>
<keyword evidence="3" id="KW-1185">Reference proteome</keyword>
<protein>
    <recommendedName>
        <fullName evidence="1">UspA domain-containing protein</fullName>
    </recommendedName>
</protein>
<dbReference type="InterPro" id="IPR014729">
    <property type="entry name" value="Rossmann-like_a/b/a_fold"/>
</dbReference>
<gene>
    <name evidence="2" type="ORF">BCR33DRAFT_717010</name>
</gene>
<dbReference type="EMBL" id="MCGO01000022">
    <property type="protein sequence ID" value="ORY44504.1"/>
    <property type="molecule type" value="Genomic_DNA"/>
</dbReference>
<dbReference type="AlphaFoldDB" id="A0A1Y2CCD7"/>
<dbReference type="OrthoDB" id="843225at2759"/>